<comment type="caution">
    <text evidence="2">The sequence shown here is derived from an EMBL/GenBank/DDBJ whole genome shotgun (WGS) entry which is preliminary data.</text>
</comment>
<dbReference type="EMBL" id="NXLW01000035">
    <property type="protein sequence ID" value="RDU69173.1"/>
    <property type="molecule type" value="Genomic_DNA"/>
</dbReference>
<evidence type="ECO:0000256" key="1">
    <source>
        <dbReference type="SAM" id="SignalP"/>
    </source>
</evidence>
<evidence type="ECO:0000313" key="3">
    <source>
        <dbReference type="Proteomes" id="UP000256424"/>
    </source>
</evidence>
<organism evidence="2 3">
    <name type="scientific">Helicobacter aurati</name>
    <dbReference type="NCBI Taxonomy" id="137778"/>
    <lineage>
        <taxon>Bacteria</taxon>
        <taxon>Pseudomonadati</taxon>
        <taxon>Campylobacterota</taxon>
        <taxon>Epsilonproteobacteria</taxon>
        <taxon>Campylobacterales</taxon>
        <taxon>Helicobacteraceae</taxon>
        <taxon>Helicobacter</taxon>
    </lineage>
</organism>
<dbReference type="RefSeq" id="WP_104763410.1">
    <property type="nucleotide sequence ID" value="NZ_FZPM01000022.1"/>
</dbReference>
<dbReference type="Pfam" id="PF01856">
    <property type="entry name" value="HP_OMP"/>
    <property type="match status" value="1"/>
</dbReference>
<dbReference type="OrthoDB" id="5329973at2"/>
<evidence type="ECO:0000313" key="2">
    <source>
        <dbReference type="EMBL" id="RDU69173.1"/>
    </source>
</evidence>
<feature type="signal peptide" evidence="1">
    <location>
        <begin position="1"/>
        <end position="21"/>
    </location>
</feature>
<name>A0A3D8IVX2_9HELI</name>
<keyword evidence="3" id="KW-1185">Reference proteome</keyword>
<gene>
    <name evidence="2" type="ORF">CQA66_09030</name>
</gene>
<dbReference type="AlphaFoldDB" id="A0A3D8IVX2"/>
<dbReference type="InterPro" id="IPR002718">
    <property type="entry name" value="OMP_Helicobacter"/>
</dbReference>
<sequence>MKKILALSVISLSLSASLAEARFLLGVEGGYNRGITTLDNGFADQSYKNFINDSIHGWNAGINIGGQWFFGERIGMRTFLGFIYGQSYLNGHSFHTGDININFDLMADIIKGGSSSFGVFVGAGGGYSVAAQSLSFSVLSAGASFPIYARAGFSLGLGESSRIDLTAYLPLLTYSIVDTNNSDVVGAYNPLRFTLSYKFMF</sequence>
<feature type="chain" id="PRO_5017788172" evidence="1">
    <location>
        <begin position="22"/>
        <end position="201"/>
    </location>
</feature>
<keyword evidence="1" id="KW-0732">Signal</keyword>
<proteinExistence type="predicted"/>
<reference evidence="2 3" key="1">
    <citation type="submission" date="2018-04" db="EMBL/GenBank/DDBJ databases">
        <title>Novel Campyloabacter and Helicobacter Species and Strains.</title>
        <authorList>
            <person name="Mannion A.J."/>
            <person name="Shen Z."/>
            <person name="Fox J.G."/>
        </authorList>
    </citation>
    <scope>NUCLEOTIDE SEQUENCE [LARGE SCALE GENOMIC DNA]</scope>
    <source>
        <strain evidence="2 3">MIT 97-5075</strain>
    </source>
</reference>
<accession>A0A3D8IVX2</accession>
<dbReference type="Proteomes" id="UP000256424">
    <property type="component" value="Unassembled WGS sequence"/>
</dbReference>
<protein>
    <submittedName>
        <fullName evidence="2">Outer membrane beta-barrel protein</fullName>
    </submittedName>
</protein>